<protein>
    <recommendedName>
        <fullName evidence="5">Putative pre-16S rRNA nuclease</fullName>
        <ecNumber evidence="5">3.1.-.-</ecNumber>
    </recommendedName>
</protein>
<dbReference type="EC" id="3.1.-.-" evidence="5"/>
<accession>A0A7T5UG73</accession>
<reference evidence="7 8" key="1">
    <citation type="submission" date="2020-07" db="EMBL/GenBank/DDBJ databases">
        <title>Huge and variable diversity of episymbiotic CPR bacteria and DPANN archaea in groundwater ecosystems.</title>
        <authorList>
            <person name="He C.Y."/>
            <person name="Keren R."/>
            <person name="Whittaker M."/>
            <person name="Farag I.F."/>
            <person name="Doudna J."/>
            <person name="Cate J.H.D."/>
            <person name="Banfield J.F."/>
        </authorList>
    </citation>
    <scope>NUCLEOTIDE SEQUENCE [LARGE SCALE GENOMIC DNA]</scope>
    <source>
        <strain evidence="7">NC_groundwater_70_Ag_B-0.1um_54_66</strain>
    </source>
</reference>
<name>A0A7T5UG73_9BACT</name>
<sequence>MAVGLLRDIIDSCPKNARLLGLDIGERTIGVALSDSAHGIATPLQLIERAKFTIDIQVLNKIIVDFEIGGYVLGYPVNMDGTEGPRCQSVRHFGQEMENHPDIFGENPWIALWDERLSTVSVNKFLINDVDMSRTKRKQNVDKLAAQFILQGALDFIRTASF</sequence>
<organism evidence="7 8">
    <name type="scientific">Micavibrio aeruginosavorus</name>
    <dbReference type="NCBI Taxonomy" id="349221"/>
    <lineage>
        <taxon>Bacteria</taxon>
        <taxon>Pseudomonadati</taxon>
        <taxon>Bdellovibrionota</taxon>
        <taxon>Bdellovibrionia</taxon>
        <taxon>Bdellovibrionales</taxon>
        <taxon>Pseudobdellovibrionaceae</taxon>
        <taxon>Micavibrio</taxon>
    </lineage>
</organism>
<keyword evidence="4 5" id="KW-0378">Hydrolase</keyword>
<evidence type="ECO:0000256" key="4">
    <source>
        <dbReference type="ARBA" id="ARBA00022801"/>
    </source>
</evidence>
<dbReference type="NCBIfam" id="TIGR00250">
    <property type="entry name" value="RNAse_H_YqgF"/>
    <property type="match status" value="1"/>
</dbReference>
<dbReference type="Gene3D" id="3.30.420.140">
    <property type="entry name" value="YqgF/RNase H-like domain"/>
    <property type="match status" value="1"/>
</dbReference>
<keyword evidence="1 5" id="KW-0963">Cytoplasm</keyword>
<dbReference type="PANTHER" id="PTHR33317:SF4">
    <property type="entry name" value="POLYNUCLEOTIDYL TRANSFERASE, RIBONUCLEASE H-LIKE SUPERFAMILY PROTEIN"/>
    <property type="match status" value="1"/>
</dbReference>
<dbReference type="InterPro" id="IPR006641">
    <property type="entry name" value="YqgF/RNaseH-like_dom"/>
</dbReference>
<proteinExistence type="inferred from homology"/>
<dbReference type="GO" id="GO:0004518">
    <property type="term" value="F:nuclease activity"/>
    <property type="evidence" value="ECO:0007669"/>
    <property type="project" value="UniProtKB-KW"/>
</dbReference>
<comment type="function">
    <text evidence="5">Could be a nuclease involved in processing of the 5'-end of pre-16S rRNA.</text>
</comment>
<evidence type="ECO:0000256" key="3">
    <source>
        <dbReference type="ARBA" id="ARBA00022722"/>
    </source>
</evidence>
<dbReference type="Proteomes" id="UP000595362">
    <property type="component" value="Chromosome"/>
</dbReference>
<evidence type="ECO:0000313" key="8">
    <source>
        <dbReference type="Proteomes" id="UP000595362"/>
    </source>
</evidence>
<dbReference type="InterPro" id="IPR005227">
    <property type="entry name" value="YqgF"/>
</dbReference>
<dbReference type="GO" id="GO:0016788">
    <property type="term" value="F:hydrolase activity, acting on ester bonds"/>
    <property type="evidence" value="ECO:0007669"/>
    <property type="project" value="UniProtKB-UniRule"/>
</dbReference>
<dbReference type="AlphaFoldDB" id="A0A7T5UG73"/>
<dbReference type="EMBL" id="CP066681">
    <property type="protein sequence ID" value="QQG35566.1"/>
    <property type="molecule type" value="Genomic_DNA"/>
</dbReference>
<dbReference type="PANTHER" id="PTHR33317">
    <property type="entry name" value="POLYNUCLEOTIDYL TRANSFERASE, RIBONUCLEASE H-LIKE SUPERFAMILY PROTEIN"/>
    <property type="match status" value="1"/>
</dbReference>
<evidence type="ECO:0000259" key="6">
    <source>
        <dbReference type="SMART" id="SM00732"/>
    </source>
</evidence>
<dbReference type="InterPro" id="IPR037027">
    <property type="entry name" value="YqgF/RNaseH-like_dom_sf"/>
</dbReference>
<feature type="domain" description="YqgF/RNase H-like" evidence="6">
    <location>
        <begin position="17"/>
        <end position="122"/>
    </location>
</feature>
<dbReference type="CDD" id="cd16964">
    <property type="entry name" value="YqgF"/>
    <property type="match status" value="1"/>
</dbReference>
<dbReference type="SUPFAM" id="SSF53098">
    <property type="entry name" value="Ribonuclease H-like"/>
    <property type="match status" value="1"/>
</dbReference>
<dbReference type="GO" id="GO:0000967">
    <property type="term" value="P:rRNA 5'-end processing"/>
    <property type="evidence" value="ECO:0007669"/>
    <property type="project" value="UniProtKB-UniRule"/>
</dbReference>
<comment type="subcellular location">
    <subcellularLocation>
        <location evidence="5">Cytoplasm</location>
    </subcellularLocation>
</comment>
<evidence type="ECO:0000256" key="2">
    <source>
        <dbReference type="ARBA" id="ARBA00022517"/>
    </source>
</evidence>
<evidence type="ECO:0000256" key="1">
    <source>
        <dbReference type="ARBA" id="ARBA00022490"/>
    </source>
</evidence>
<gene>
    <name evidence="7" type="primary">ruvX</name>
    <name evidence="7" type="ORF">HYS17_08535</name>
</gene>
<dbReference type="Pfam" id="PF03652">
    <property type="entry name" value="RuvX"/>
    <property type="match status" value="1"/>
</dbReference>
<dbReference type="GO" id="GO:0005829">
    <property type="term" value="C:cytosol"/>
    <property type="evidence" value="ECO:0007669"/>
    <property type="project" value="TreeGrafter"/>
</dbReference>
<evidence type="ECO:0000256" key="5">
    <source>
        <dbReference type="HAMAP-Rule" id="MF_00651"/>
    </source>
</evidence>
<dbReference type="SMART" id="SM00732">
    <property type="entry name" value="YqgFc"/>
    <property type="match status" value="1"/>
</dbReference>
<keyword evidence="3 5" id="KW-0540">Nuclease</keyword>
<comment type="similarity">
    <text evidence="5">Belongs to the YqgF HJR family.</text>
</comment>
<dbReference type="HAMAP" id="MF_00651">
    <property type="entry name" value="Nuclease_YqgF"/>
    <property type="match status" value="1"/>
</dbReference>
<evidence type="ECO:0000313" key="7">
    <source>
        <dbReference type="EMBL" id="QQG35566.1"/>
    </source>
</evidence>
<keyword evidence="2 5" id="KW-0690">Ribosome biogenesis</keyword>
<dbReference type="InterPro" id="IPR012337">
    <property type="entry name" value="RNaseH-like_sf"/>
</dbReference>